<dbReference type="InterPro" id="IPR003593">
    <property type="entry name" value="AAA+_ATPase"/>
</dbReference>
<dbReference type="PANTHER" id="PTHR42798">
    <property type="entry name" value="LIPOPROTEIN-RELEASING SYSTEM ATP-BINDING PROTEIN LOLD"/>
    <property type="match status" value="1"/>
</dbReference>
<dbReference type="InterPro" id="IPR017911">
    <property type="entry name" value="MacB-like_ATP-bd"/>
</dbReference>
<name>A0A7K1SU54_9SPHI</name>
<dbReference type="GO" id="GO:0005524">
    <property type="term" value="F:ATP binding"/>
    <property type="evidence" value="ECO:0007669"/>
    <property type="project" value="UniProtKB-KW"/>
</dbReference>
<proteinExistence type="inferred from homology"/>
<keyword evidence="2" id="KW-0547">Nucleotide-binding</keyword>
<keyword evidence="8" id="KW-1185">Reference proteome</keyword>
<evidence type="ECO:0000313" key="8">
    <source>
        <dbReference type="Proteomes" id="UP000462014"/>
    </source>
</evidence>
<dbReference type="SMART" id="SM00382">
    <property type="entry name" value="AAA"/>
    <property type="match status" value="1"/>
</dbReference>
<evidence type="ECO:0000256" key="5">
    <source>
        <dbReference type="ARBA" id="ARBA00038388"/>
    </source>
</evidence>
<sequence>MLKARSIKKSYGTLPILKGVDLDVSAGEIVSIVGASGAGKSSLLNIIGTLDKPDSGRILLNNADTSVMNQKQLSAFRNKEIGFIFQFHHLLAEFNAIENICIPAYIAGKTKVEAETRASELLEMLNLGHRKTHKPSQLSGGEQQRVAVARALINSPALILADEPSGNLDSKNAMELHQLFFSLRDQFKQTFIIVTHNEELAEMSDRKVMMKDGLIEA</sequence>
<dbReference type="PROSITE" id="PS00211">
    <property type="entry name" value="ABC_TRANSPORTER_1"/>
    <property type="match status" value="1"/>
</dbReference>
<dbReference type="PANTHER" id="PTHR42798:SF2">
    <property type="entry name" value="ABC TRANSPORTER ATP-BINDING PROTEIN MG467-RELATED"/>
    <property type="match status" value="1"/>
</dbReference>
<comment type="similarity">
    <text evidence="5">Belongs to the ABC transporter superfamily. Macrolide exporter (TC 3.A.1.122) family.</text>
</comment>
<evidence type="ECO:0000256" key="4">
    <source>
        <dbReference type="ARBA" id="ARBA00022967"/>
    </source>
</evidence>
<dbReference type="CDD" id="cd03255">
    <property type="entry name" value="ABC_MJ0796_LolCDE_FtsE"/>
    <property type="match status" value="1"/>
</dbReference>
<dbReference type="GO" id="GO:0098796">
    <property type="term" value="C:membrane protein complex"/>
    <property type="evidence" value="ECO:0007669"/>
    <property type="project" value="UniProtKB-ARBA"/>
</dbReference>
<keyword evidence="1" id="KW-0813">Transport</keyword>
<dbReference type="GO" id="GO:0016887">
    <property type="term" value="F:ATP hydrolysis activity"/>
    <property type="evidence" value="ECO:0007669"/>
    <property type="project" value="InterPro"/>
</dbReference>
<feature type="domain" description="ABC transporter" evidence="6">
    <location>
        <begin position="2"/>
        <end position="217"/>
    </location>
</feature>
<keyword evidence="4" id="KW-1278">Translocase</keyword>
<protein>
    <submittedName>
        <fullName evidence="7">ATP-binding cassette domain-containing protein</fullName>
    </submittedName>
</protein>
<dbReference type="Gene3D" id="3.40.50.300">
    <property type="entry name" value="P-loop containing nucleotide triphosphate hydrolases"/>
    <property type="match status" value="1"/>
</dbReference>
<dbReference type="AlphaFoldDB" id="A0A7K1SU54"/>
<dbReference type="Proteomes" id="UP000462014">
    <property type="component" value="Unassembled WGS sequence"/>
</dbReference>
<dbReference type="RefSeq" id="WP_157564724.1">
    <property type="nucleotide sequence ID" value="NZ_WPIK01000004.1"/>
</dbReference>
<accession>A0A7K1SU54</accession>
<dbReference type="Pfam" id="PF00005">
    <property type="entry name" value="ABC_tran"/>
    <property type="match status" value="1"/>
</dbReference>
<evidence type="ECO:0000256" key="1">
    <source>
        <dbReference type="ARBA" id="ARBA00022448"/>
    </source>
</evidence>
<gene>
    <name evidence="7" type="ORF">GO621_04825</name>
</gene>
<dbReference type="InterPro" id="IPR003439">
    <property type="entry name" value="ABC_transporter-like_ATP-bd"/>
</dbReference>
<dbReference type="InterPro" id="IPR017871">
    <property type="entry name" value="ABC_transporter-like_CS"/>
</dbReference>
<dbReference type="PROSITE" id="PS50893">
    <property type="entry name" value="ABC_TRANSPORTER_2"/>
    <property type="match status" value="1"/>
</dbReference>
<dbReference type="GO" id="GO:0022857">
    <property type="term" value="F:transmembrane transporter activity"/>
    <property type="evidence" value="ECO:0007669"/>
    <property type="project" value="UniProtKB-ARBA"/>
</dbReference>
<dbReference type="InterPro" id="IPR027417">
    <property type="entry name" value="P-loop_NTPase"/>
</dbReference>
<evidence type="ECO:0000256" key="2">
    <source>
        <dbReference type="ARBA" id="ARBA00022741"/>
    </source>
</evidence>
<organism evidence="7 8">
    <name type="scientific">Mucilaginibacter arboris</name>
    <dbReference type="NCBI Taxonomy" id="2682090"/>
    <lineage>
        <taxon>Bacteria</taxon>
        <taxon>Pseudomonadati</taxon>
        <taxon>Bacteroidota</taxon>
        <taxon>Sphingobacteriia</taxon>
        <taxon>Sphingobacteriales</taxon>
        <taxon>Sphingobacteriaceae</taxon>
        <taxon>Mucilaginibacter</taxon>
    </lineage>
</organism>
<keyword evidence="3 7" id="KW-0067">ATP-binding</keyword>
<reference evidence="7 8" key="1">
    <citation type="submission" date="2019-12" db="EMBL/GenBank/DDBJ databases">
        <title>Mucilaginibacter sp. HMF7410 genome sequencing and assembly.</title>
        <authorList>
            <person name="Kang H."/>
            <person name="Cha I."/>
            <person name="Kim H."/>
            <person name="Joh K."/>
        </authorList>
    </citation>
    <scope>NUCLEOTIDE SEQUENCE [LARGE SCALE GENOMIC DNA]</scope>
    <source>
        <strain evidence="7 8">HMF7410</strain>
    </source>
</reference>
<dbReference type="EMBL" id="WPIK01000004">
    <property type="protein sequence ID" value="MVN20856.1"/>
    <property type="molecule type" value="Genomic_DNA"/>
</dbReference>
<evidence type="ECO:0000313" key="7">
    <source>
        <dbReference type="EMBL" id="MVN20856.1"/>
    </source>
</evidence>
<comment type="caution">
    <text evidence="7">The sequence shown here is derived from an EMBL/GenBank/DDBJ whole genome shotgun (WGS) entry which is preliminary data.</text>
</comment>
<dbReference type="FunFam" id="3.40.50.300:FF:000032">
    <property type="entry name" value="Export ABC transporter ATP-binding protein"/>
    <property type="match status" value="1"/>
</dbReference>
<evidence type="ECO:0000259" key="6">
    <source>
        <dbReference type="PROSITE" id="PS50893"/>
    </source>
</evidence>
<dbReference type="SUPFAM" id="SSF52540">
    <property type="entry name" value="P-loop containing nucleoside triphosphate hydrolases"/>
    <property type="match status" value="1"/>
</dbReference>
<evidence type="ECO:0000256" key="3">
    <source>
        <dbReference type="ARBA" id="ARBA00022840"/>
    </source>
</evidence>